<accession>A0ABS9VB66</accession>
<reference evidence="1" key="1">
    <citation type="submission" date="2022-03" db="EMBL/GenBank/DDBJ databases">
        <title>De novo assembled genomes of Belliella spp. (Cyclobacteriaceae) strains.</title>
        <authorList>
            <person name="Szabo A."/>
            <person name="Korponai K."/>
            <person name="Felfoldi T."/>
        </authorList>
    </citation>
    <scope>NUCLEOTIDE SEQUENCE</scope>
    <source>
        <strain evidence="1">DSM 111903</strain>
    </source>
</reference>
<dbReference type="Gene3D" id="2.170.120.30">
    <property type="match status" value="1"/>
</dbReference>
<evidence type="ECO:0000313" key="1">
    <source>
        <dbReference type="EMBL" id="MCH7413310.1"/>
    </source>
</evidence>
<evidence type="ECO:0000313" key="2">
    <source>
        <dbReference type="Proteomes" id="UP001165430"/>
    </source>
</evidence>
<gene>
    <name evidence="1" type="ORF">MM213_07440</name>
</gene>
<name>A0ABS9VB66_9BACT</name>
<keyword evidence="2" id="KW-1185">Reference proteome</keyword>
<proteinExistence type="predicted"/>
<dbReference type="PANTHER" id="PTHR37804:SF1">
    <property type="entry name" value="CDAA REGULATORY PROTEIN CDAR"/>
    <property type="match status" value="1"/>
</dbReference>
<dbReference type="RefSeq" id="WP_241410953.1">
    <property type="nucleotide sequence ID" value="NZ_JAKZGO010000005.1"/>
</dbReference>
<dbReference type="Proteomes" id="UP001165430">
    <property type="component" value="Unassembled WGS sequence"/>
</dbReference>
<dbReference type="InterPro" id="IPR053154">
    <property type="entry name" value="c-di-AMP_regulator"/>
</dbReference>
<comment type="caution">
    <text evidence="1">The sequence shown here is derived from an EMBL/GenBank/DDBJ whole genome shotgun (WGS) entry which is preliminary data.</text>
</comment>
<dbReference type="EMBL" id="JAKZGO010000005">
    <property type="protein sequence ID" value="MCH7413310.1"/>
    <property type="molecule type" value="Genomic_DNA"/>
</dbReference>
<dbReference type="Gene3D" id="2.170.120.40">
    <property type="entry name" value="YbbR-like domain"/>
    <property type="match status" value="1"/>
</dbReference>
<protein>
    <submittedName>
        <fullName evidence="1">YbbR-like domain-containing protein</fullName>
    </submittedName>
</protein>
<dbReference type="PANTHER" id="PTHR37804">
    <property type="entry name" value="CDAA REGULATORY PROTEIN CDAR"/>
    <property type="match status" value="1"/>
</dbReference>
<organism evidence="1 2">
    <name type="scientific">Belliella alkalica</name>
    <dbReference type="NCBI Taxonomy" id="1730871"/>
    <lineage>
        <taxon>Bacteria</taxon>
        <taxon>Pseudomonadati</taxon>
        <taxon>Bacteroidota</taxon>
        <taxon>Cytophagia</taxon>
        <taxon>Cytophagales</taxon>
        <taxon>Cyclobacteriaceae</taxon>
        <taxon>Belliella</taxon>
    </lineage>
</organism>
<sequence length="321" mass="37083">MTKLKKYFSSANPRKVANMKVVALCFLAAATFWFLNALNKDNYNTVVDYPIDIIFDTEEFMAVEQLPKKVKIEINGNGWDLLRKYFNINENPFLIEINNPSTKNYILTSEVRRSLAENISPTTLVSMVSDTIHFKIDKIVTRKIKVEIDSSSFALANNFRIDGDISIDPSTIDLKGPTSALEKLDGSLKIKLNEDKINKNFNKIIPISIPSELESFLQLQDESVHVKFDIVQFLEGNKRLKLNKSNFPENVSLLQEPNNIMMYYLIDERKVEELKKFEFEAVLNYNNRNREDSTINVVVSPRPSILENVRLEPSIFRLRYE</sequence>